<dbReference type="GeneID" id="98657149"/>
<organism evidence="2 3">
    <name type="scientific">Ellagibacter isourolithinifaciens</name>
    <dbReference type="NCBI Taxonomy" id="2137581"/>
    <lineage>
        <taxon>Bacteria</taxon>
        <taxon>Bacillati</taxon>
        <taxon>Actinomycetota</taxon>
        <taxon>Coriobacteriia</taxon>
        <taxon>Eggerthellales</taxon>
        <taxon>Eggerthellaceae</taxon>
        <taxon>Ellagibacter</taxon>
    </lineage>
</organism>
<keyword evidence="1" id="KW-0143">Chaperone</keyword>
<comment type="caution">
    <text evidence="2">The sequence shown here is derived from an EMBL/GenBank/DDBJ whole genome shotgun (WGS) entry which is preliminary data.</text>
</comment>
<evidence type="ECO:0008006" key="4">
    <source>
        <dbReference type="Google" id="ProtNLM"/>
    </source>
</evidence>
<dbReference type="InterPro" id="IPR036411">
    <property type="entry name" value="TorD-like_sf"/>
</dbReference>
<keyword evidence="3" id="KW-1185">Reference proteome</keyword>
<proteinExistence type="predicted"/>
<dbReference type="SUPFAM" id="SSF89155">
    <property type="entry name" value="TorD-like"/>
    <property type="match status" value="1"/>
</dbReference>
<dbReference type="EMBL" id="WAJR01000002">
    <property type="protein sequence ID" value="KAB1642481.1"/>
    <property type="molecule type" value="Genomic_DNA"/>
</dbReference>
<dbReference type="PANTHER" id="PTHR34227">
    <property type="entry name" value="CHAPERONE PROTEIN YCDY"/>
    <property type="match status" value="1"/>
</dbReference>
<dbReference type="InterPro" id="IPR050289">
    <property type="entry name" value="TorD/DmsD_chaperones"/>
</dbReference>
<evidence type="ECO:0000313" key="3">
    <source>
        <dbReference type="Proteomes" id="UP000468668"/>
    </source>
</evidence>
<dbReference type="Proteomes" id="UP000468668">
    <property type="component" value="Unassembled WGS sequence"/>
</dbReference>
<gene>
    <name evidence="2" type="ORF">F8C90_01880</name>
</gene>
<dbReference type="OrthoDB" id="3173487at2"/>
<name>A0A6N6NUB1_9ACTN</name>
<evidence type="ECO:0000313" key="2">
    <source>
        <dbReference type="EMBL" id="KAB1642481.1"/>
    </source>
</evidence>
<protein>
    <recommendedName>
        <fullName evidence="4">Molecular chaperone TorD family protein</fullName>
    </recommendedName>
</protein>
<accession>A0A6N6NUB1</accession>
<dbReference type="Gene3D" id="1.10.3480.10">
    <property type="entry name" value="TorD-like"/>
    <property type="match status" value="1"/>
</dbReference>
<dbReference type="RefSeq" id="WP_158048748.1">
    <property type="nucleotide sequence ID" value="NZ_DBEZSQ010000022.1"/>
</dbReference>
<dbReference type="Pfam" id="PF02613">
    <property type="entry name" value="Nitrate_red_del"/>
    <property type="match status" value="1"/>
</dbReference>
<dbReference type="AlphaFoldDB" id="A0A6N6NUB1"/>
<dbReference type="PANTHER" id="PTHR34227:SF1">
    <property type="entry name" value="DIMETHYL SULFOXIDE REDUCTASE CHAPERONE-RELATED"/>
    <property type="match status" value="1"/>
</dbReference>
<dbReference type="InterPro" id="IPR020945">
    <property type="entry name" value="DMSO/NO3_reduct_chaperone"/>
</dbReference>
<sequence>MSESVDRKLHRAVGLSDLAALLAAGFSFPNEQIAQALSDGRFLADWRASMIDACGEESEGDADLASHCAEAFAGVEQGPLRREYSRLFLAPGVDVLVWPYESPFVHRMMGAEGDPSLFRTRIAMDVERRMAESGVTTVDLRREPVDSIFHELEFLAHLHACVAEAVRVEDAAAEAEWRDRLDSFARNHFLKWCPRFMSEVRSLSQLAAYRALSDMGKRYMCELAAEVGLEASLALEGAGDETVSPRTS</sequence>
<evidence type="ECO:0000256" key="1">
    <source>
        <dbReference type="ARBA" id="ARBA00023186"/>
    </source>
</evidence>
<reference evidence="2 3" key="1">
    <citation type="submission" date="2019-09" db="EMBL/GenBank/DDBJ databases">
        <title>Whole genome shotgun sequencing (WGS) of Ellagibacter isourolithinifaciens DSM 104140(T) and Adlercreutzia muris DSM 29508(T).</title>
        <authorList>
            <person name="Stoll D.A."/>
            <person name="Danylec N."/>
            <person name="Huch M."/>
        </authorList>
    </citation>
    <scope>NUCLEOTIDE SEQUENCE [LARGE SCALE GENOMIC DNA]</scope>
    <source>
        <strain evidence="2 3">DSM 104140</strain>
    </source>
</reference>